<dbReference type="RefSeq" id="WP_011342894.1">
    <property type="nucleotide sequence ID" value="NC_007498.2"/>
</dbReference>
<dbReference type="eggNOG" id="COG1215">
    <property type="taxonomic scope" value="Bacteria"/>
</dbReference>
<dbReference type="InterPro" id="IPR003314">
    <property type="entry name" value="Mu-type_HTH"/>
</dbReference>
<reference evidence="2 3" key="2">
    <citation type="journal article" date="2012" name="BMC Genomics">
        <title>The genome of Pelobacter carbinolicus reveals surprising metabolic capabilities and physiological features.</title>
        <authorList>
            <person name="Aklujkar M."/>
            <person name="Haveman S.A."/>
            <person name="Didonato R.Jr."/>
            <person name="Chertkov O."/>
            <person name="Han C.S."/>
            <person name="Land M.L."/>
            <person name="Brown P."/>
            <person name="Lovley D.R."/>
        </authorList>
    </citation>
    <scope>NUCLEOTIDE SEQUENCE [LARGE SCALE GENOMIC DNA]</scope>
    <source>
        <strain evidence="3">DSM 2380 / NBRC 103641 / GraBd1</strain>
    </source>
</reference>
<dbReference type="GO" id="GO:0003677">
    <property type="term" value="F:DNA binding"/>
    <property type="evidence" value="ECO:0007669"/>
    <property type="project" value="InterPro"/>
</dbReference>
<dbReference type="STRING" id="338963.Pcar_3099"/>
<evidence type="ECO:0000259" key="1">
    <source>
        <dbReference type="PROSITE" id="PS51702"/>
    </source>
</evidence>
<organism evidence="2 3">
    <name type="scientific">Syntrophotalea carbinolica (strain DSM 2380 / NBRC 103641 / GraBd1)</name>
    <name type="common">Pelobacter carbinolicus</name>
    <dbReference type="NCBI Taxonomy" id="338963"/>
    <lineage>
        <taxon>Bacteria</taxon>
        <taxon>Pseudomonadati</taxon>
        <taxon>Thermodesulfobacteriota</taxon>
        <taxon>Desulfuromonadia</taxon>
        <taxon>Desulfuromonadales</taxon>
        <taxon>Syntrophotaleaceae</taxon>
        <taxon>Syntrophotalea</taxon>
    </lineage>
</organism>
<gene>
    <name evidence="2" type="ordered locus">Pcar_3099</name>
</gene>
<sequence>MSLPVAVQRYLEKRALTHPWRIEGALRHDYRGAVVIPALAESAHLFATLASLQANPASVLEEFLVVVVVNQRQDAAASDKQDNDLTLRKLRESLGFLPHLGWVDAAADGLELPGKGGVGLARKIGLDLVLQRLDWAAGPILANLDADTLVRDDYLPALKAHFAIAEAGGAVVPFCHPVTGEKAQQQAMIAYELYLRGHVLGLQWAGSPYAFHTVGSTMVCRADDYVRSGGMNRRQAGEDFYFLQQLAKTSGVGGVVDTVVYPSARISQRTPFGTGRSVAQLASDGSAPRLYYDPRCYEMLHDWLQLVSAHWQTDGGEILEQAGVISELLAGFLRKENFQETWPRLCRNHADRQSRLKAFHGWFDGLKTTRLIHYLTDAGWPRQAAAEAIAPLLRRVGLPAVDEPQKQLMLLRQRQIGTPCASCRLSEKSNCCRVA</sequence>
<evidence type="ECO:0000313" key="2">
    <source>
        <dbReference type="EMBL" id="ABA90334.1"/>
    </source>
</evidence>
<dbReference type="EMBL" id="CP000142">
    <property type="protein sequence ID" value="ABA90334.1"/>
    <property type="molecule type" value="Genomic_DNA"/>
</dbReference>
<dbReference type="Gene3D" id="3.90.550.10">
    <property type="entry name" value="Spore Coat Polysaccharide Biosynthesis Protein SpsA, Chain A"/>
    <property type="match status" value="1"/>
</dbReference>
<proteinExistence type="predicted"/>
<dbReference type="HOGENOM" id="CLU_048229_0_0_7"/>
<protein>
    <recommendedName>
        <fullName evidence="1">HTH Mu-type domain-containing protein</fullName>
    </recommendedName>
</protein>
<dbReference type="AlphaFoldDB" id="Q39ZX3"/>
<dbReference type="KEGG" id="pca:Pcar_3099"/>
<feature type="domain" description="HTH Mu-type" evidence="1">
    <location>
        <begin position="1"/>
        <end position="19"/>
    </location>
</feature>
<dbReference type="CDD" id="cd00761">
    <property type="entry name" value="Glyco_tranf_GTA_type"/>
    <property type="match status" value="1"/>
</dbReference>
<dbReference type="PROSITE" id="PS51702">
    <property type="entry name" value="HTH_MU"/>
    <property type="match status" value="1"/>
</dbReference>
<dbReference type="Proteomes" id="UP000002534">
    <property type="component" value="Chromosome"/>
</dbReference>
<reference evidence="3" key="1">
    <citation type="submission" date="2005-10" db="EMBL/GenBank/DDBJ databases">
        <title>Complete sequence of Pelobacter carbinolicus DSM 2380.</title>
        <authorList>
            <person name="Copeland A."/>
            <person name="Lucas S."/>
            <person name="Lapidus A."/>
            <person name="Barry K."/>
            <person name="Detter J.C."/>
            <person name="Glavina T."/>
            <person name="Hammon N."/>
            <person name="Israni S."/>
            <person name="Pitluck S."/>
            <person name="Chertkov O."/>
            <person name="Schmutz J."/>
            <person name="Larimer F."/>
            <person name="Land M."/>
            <person name="Kyrpides N."/>
            <person name="Ivanova N."/>
            <person name="Richardson P."/>
        </authorList>
    </citation>
    <scope>NUCLEOTIDE SEQUENCE [LARGE SCALE GENOMIC DNA]</scope>
    <source>
        <strain evidence="3">DSM 2380 / NBRC 103641 / GraBd1</strain>
    </source>
</reference>
<dbReference type="SUPFAM" id="SSF53448">
    <property type="entry name" value="Nucleotide-diphospho-sugar transferases"/>
    <property type="match status" value="1"/>
</dbReference>
<accession>Q39ZX3</accession>
<name>Q39ZX3_SYNC1</name>
<dbReference type="InterPro" id="IPR029044">
    <property type="entry name" value="Nucleotide-diphossugar_trans"/>
</dbReference>
<evidence type="ECO:0000313" key="3">
    <source>
        <dbReference type="Proteomes" id="UP000002534"/>
    </source>
</evidence>
<keyword evidence="3" id="KW-1185">Reference proteome</keyword>